<evidence type="ECO:0000313" key="2">
    <source>
        <dbReference type="EMBL" id="SDQ91668.1"/>
    </source>
</evidence>
<sequence>MSPLGKYYVGAAVVAVIAFILPIPSLLSWLIALGVLGAPVVAYFMLDPSQRERLKRARRRGIGR</sequence>
<dbReference type="AlphaFoldDB" id="A0A1H1ESX6"/>
<evidence type="ECO:0000256" key="1">
    <source>
        <dbReference type="SAM" id="Phobius"/>
    </source>
</evidence>
<feature type="transmembrane region" description="Helical" evidence="1">
    <location>
        <begin position="7"/>
        <end position="23"/>
    </location>
</feature>
<dbReference type="EMBL" id="FNKK01000002">
    <property type="protein sequence ID" value="SDQ91668.1"/>
    <property type="molecule type" value="Genomic_DNA"/>
</dbReference>
<gene>
    <name evidence="2" type="ORF">SAMN04489764_2611</name>
</gene>
<keyword evidence="1" id="KW-1133">Transmembrane helix</keyword>
<accession>A0A1H1ESX6</accession>
<organism evidence="2 3">
    <name type="scientific">Thermostaphylospora chromogena</name>
    <dbReference type="NCBI Taxonomy" id="35622"/>
    <lineage>
        <taxon>Bacteria</taxon>
        <taxon>Bacillati</taxon>
        <taxon>Actinomycetota</taxon>
        <taxon>Actinomycetes</taxon>
        <taxon>Streptosporangiales</taxon>
        <taxon>Thermomonosporaceae</taxon>
        <taxon>Thermostaphylospora</taxon>
    </lineage>
</organism>
<dbReference type="Proteomes" id="UP000217103">
    <property type="component" value="Unassembled WGS sequence"/>
</dbReference>
<reference evidence="2 3" key="1">
    <citation type="submission" date="2016-10" db="EMBL/GenBank/DDBJ databases">
        <authorList>
            <person name="de Groot N.N."/>
        </authorList>
    </citation>
    <scope>NUCLEOTIDE SEQUENCE [LARGE SCALE GENOMIC DNA]</scope>
    <source>
        <strain evidence="2 3">DSM 43794</strain>
    </source>
</reference>
<protein>
    <submittedName>
        <fullName evidence="2">Uncharacterized protein</fullName>
    </submittedName>
</protein>
<keyword evidence="3" id="KW-1185">Reference proteome</keyword>
<dbReference type="STRING" id="35622.SAMN04489764_2611"/>
<keyword evidence="1" id="KW-0472">Membrane</keyword>
<name>A0A1H1ESX6_9ACTN</name>
<evidence type="ECO:0000313" key="3">
    <source>
        <dbReference type="Proteomes" id="UP000217103"/>
    </source>
</evidence>
<proteinExistence type="predicted"/>
<feature type="transmembrane region" description="Helical" evidence="1">
    <location>
        <begin position="29"/>
        <end position="46"/>
    </location>
</feature>
<dbReference type="RefSeq" id="WP_093259270.1">
    <property type="nucleotide sequence ID" value="NZ_FNKK01000002.1"/>
</dbReference>
<keyword evidence="1" id="KW-0812">Transmembrane</keyword>